<organism evidence="2 3">
    <name type="scientific">Ottowia pentelensis</name>
    <dbReference type="NCBI Taxonomy" id="511108"/>
    <lineage>
        <taxon>Bacteria</taxon>
        <taxon>Pseudomonadati</taxon>
        <taxon>Pseudomonadota</taxon>
        <taxon>Betaproteobacteria</taxon>
        <taxon>Burkholderiales</taxon>
        <taxon>Comamonadaceae</taxon>
        <taxon>Ottowia</taxon>
    </lineage>
</organism>
<proteinExistence type="predicted"/>
<evidence type="ECO:0000313" key="2">
    <source>
        <dbReference type="EMBL" id="MFC0592646.1"/>
    </source>
</evidence>
<name>A0ABV6PS40_9BURK</name>
<evidence type="ECO:0000313" key="3">
    <source>
        <dbReference type="Proteomes" id="UP001589834"/>
    </source>
</evidence>
<dbReference type="EMBL" id="JBHLTN010000016">
    <property type="protein sequence ID" value="MFC0592646.1"/>
    <property type="molecule type" value="Genomic_DNA"/>
</dbReference>
<keyword evidence="1" id="KW-0732">Signal</keyword>
<feature type="signal peptide" evidence="1">
    <location>
        <begin position="1"/>
        <end position="19"/>
    </location>
</feature>
<dbReference type="Proteomes" id="UP001589834">
    <property type="component" value="Unassembled WGS sequence"/>
</dbReference>
<comment type="caution">
    <text evidence="2">The sequence shown here is derived from an EMBL/GenBank/DDBJ whole genome shotgun (WGS) entry which is preliminary data.</text>
</comment>
<evidence type="ECO:0000256" key="1">
    <source>
        <dbReference type="SAM" id="SignalP"/>
    </source>
</evidence>
<accession>A0ABV6PS40</accession>
<dbReference type="RefSeq" id="WP_377482277.1">
    <property type="nucleotide sequence ID" value="NZ_JBHLTN010000016.1"/>
</dbReference>
<sequence>MSKLLSLIAAAGLALSLGAAPTLASAKTAQQEKMSTCNAQAAGKKGDERKAFMKSCLSAQPATTAAAAPATQQEKMKVCNKEAAGKKGDERKAFMSECLKK</sequence>
<keyword evidence="3" id="KW-1185">Reference proteome</keyword>
<reference evidence="2 3" key="1">
    <citation type="submission" date="2024-09" db="EMBL/GenBank/DDBJ databases">
        <authorList>
            <person name="Sun Q."/>
            <person name="Mori K."/>
        </authorList>
    </citation>
    <scope>NUCLEOTIDE SEQUENCE [LARGE SCALE GENOMIC DNA]</scope>
    <source>
        <strain evidence="2 3">NCAIM B.02336</strain>
    </source>
</reference>
<feature type="chain" id="PRO_5045297246" evidence="1">
    <location>
        <begin position="20"/>
        <end position="101"/>
    </location>
</feature>
<protein>
    <submittedName>
        <fullName evidence="2">PsiF family protein</fullName>
    </submittedName>
</protein>
<dbReference type="InterPro" id="IPR011690">
    <property type="entry name" value="P_starv_induced_PsiF"/>
</dbReference>
<gene>
    <name evidence="2" type="ORF">ACFFGG_08760</name>
</gene>
<dbReference type="Pfam" id="PF07769">
    <property type="entry name" value="PsiF_repeat"/>
    <property type="match status" value="2"/>
</dbReference>